<dbReference type="Pfam" id="PF13976">
    <property type="entry name" value="gag_pre-integrs"/>
    <property type="match status" value="1"/>
</dbReference>
<dbReference type="Gene3D" id="3.30.420.10">
    <property type="entry name" value="Ribonuclease H-like superfamily/Ribonuclease H"/>
    <property type="match status" value="1"/>
</dbReference>
<dbReference type="PANTHER" id="PTHR42648:SF28">
    <property type="entry name" value="TRANSPOSON-ENCODED PROTEIN WITH RIBONUCLEASE H-LIKE AND RETROVIRUS ZINC FINGER-LIKE DOMAINS"/>
    <property type="match status" value="1"/>
</dbReference>
<gene>
    <name evidence="5" type="ORF">V8G54_023811</name>
</gene>
<dbReference type="PROSITE" id="PS50994">
    <property type="entry name" value="INTEGRASE"/>
    <property type="match status" value="1"/>
</dbReference>
<dbReference type="GO" id="GO:0015074">
    <property type="term" value="P:DNA integration"/>
    <property type="evidence" value="ECO:0007669"/>
    <property type="project" value="InterPro"/>
</dbReference>
<feature type="region of interest" description="Disordered" evidence="3">
    <location>
        <begin position="656"/>
        <end position="675"/>
    </location>
</feature>
<dbReference type="InterPro" id="IPR013103">
    <property type="entry name" value="RVT_2"/>
</dbReference>
<feature type="compositionally biased region" description="Basic and acidic residues" evidence="3">
    <location>
        <begin position="658"/>
        <end position="670"/>
    </location>
</feature>
<dbReference type="GO" id="GO:0003676">
    <property type="term" value="F:nucleic acid binding"/>
    <property type="evidence" value="ECO:0007669"/>
    <property type="project" value="InterPro"/>
</dbReference>
<evidence type="ECO:0000256" key="2">
    <source>
        <dbReference type="ARBA" id="ARBA00022801"/>
    </source>
</evidence>
<protein>
    <recommendedName>
        <fullName evidence="4">Integrase catalytic domain-containing protein</fullName>
    </recommendedName>
</protein>
<dbReference type="InterPro" id="IPR012337">
    <property type="entry name" value="RNaseH-like_sf"/>
</dbReference>
<dbReference type="InterPro" id="IPR036397">
    <property type="entry name" value="RNaseH_sf"/>
</dbReference>
<sequence>MMEAHPKLILLNGENYHLWKGKMKDFLFVKNFHFPIFASNKLESKSDEECDFEHQQVYGFIRSLWDKLESLYASKSGTNKLYMLKTFVELKYKEGTPVSNHLSEFEGRYDQLAGVGINFDDDLLGLFLLNFLPNSWETFWVSMISVTTNDDISLQMENSGALNEEMRRKTHGTSSHSEGKSQKKEQNSGRDKSKSKSWSRYKNVECHYCHKTEHIKKNCFLWKKERKDKKGKQKERDNDDGERVTTNTCGDLVCLRDYDTINLVFDESMWIIDSGDTLHVTSRKEFFTSYTPSDFGILKMGNDVVSKVLDDDGYDNHFGSRKWKLTKGNLIMAKGEKNAKLYWTKTLVAKDSVKVVRLGHISEKGLNYLAKKDVLSGLKSVELEKCSHCMAGKQIRVSFKKHPPSRKSELLELVHSDVCGPLKGKDQVLDTFKEFHALVERQSGKKLKCIRTDNGGEYCGPFDAYCRQYSIAHEKTPPKTPQLNGLAERMNKTLIERVRCMLSKAKLPKHFWGKALLTAVHVINLSPAIALNCQTRFGLARMLLMIICMSSVDERSKLDVKTRQCIFIGFGQDEFGCKLYDPIEKKVVRSCDVQFMEDQTIEDIDKVDKSTPKQDDNVSINDLDINVHDDEQHSDTDNQNVGDGLDVPIDNVNEEEHDVSQDETHGDAKQPSKKYSTNEYVMLTVEGESECYEEATKSEEKNKWLDVMQDEMKSLHDNHTYDLVKLSKGKRALENRWIFRVKQESNSTSTRYKARLVVKGFRQRKGVDFNEIFSHMVRMTSIITVLSLDVTLDLEVEHMDVKTILRFLIKGALEEDVLRSGNFEDCSKLTKITEERISCCCSLSVTVFLHGDLEEEIYIKPPDGFLVEGKENYVCRLWKNLYGLKRAPRQWYKKFESVMCEQGYKKTISDHCVFIRKISENDFIILLLYVDDMLIDRLKKQLGESFAMKDMRVAKKILGIGITRDRKEKKL</sequence>
<evidence type="ECO:0000256" key="1">
    <source>
        <dbReference type="ARBA" id="ARBA00022723"/>
    </source>
</evidence>
<evidence type="ECO:0000256" key="3">
    <source>
        <dbReference type="SAM" id="MobiDB-lite"/>
    </source>
</evidence>
<dbReference type="Pfam" id="PF14223">
    <property type="entry name" value="Retrotran_gag_2"/>
    <property type="match status" value="1"/>
</dbReference>
<proteinExistence type="predicted"/>
<dbReference type="Pfam" id="PF25597">
    <property type="entry name" value="SH3_retrovirus"/>
    <property type="match status" value="1"/>
</dbReference>
<feature type="region of interest" description="Disordered" evidence="3">
    <location>
        <begin position="164"/>
        <end position="196"/>
    </location>
</feature>
<name>A0AAQ3N5D3_VIGMU</name>
<evidence type="ECO:0000313" key="5">
    <source>
        <dbReference type="EMBL" id="WVZ03005.1"/>
    </source>
</evidence>
<keyword evidence="1" id="KW-0479">Metal-binding</keyword>
<dbReference type="InterPro" id="IPR025724">
    <property type="entry name" value="GAG-pre-integrase_dom"/>
</dbReference>
<evidence type="ECO:0000259" key="4">
    <source>
        <dbReference type="PROSITE" id="PS50994"/>
    </source>
</evidence>
<dbReference type="InterPro" id="IPR001584">
    <property type="entry name" value="Integrase_cat-core"/>
</dbReference>
<dbReference type="InterPro" id="IPR057670">
    <property type="entry name" value="SH3_retrovirus"/>
</dbReference>
<dbReference type="SUPFAM" id="SSF53098">
    <property type="entry name" value="Ribonuclease H-like"/>
    <property type="match status" value="1"/>
</dbReference>
<organism evidence="5 6">
    <name type="scientific">Vigna mungo</name>
    <name type="common">Black gram</name>
    <name type="synonym">Phaseolus mungo</name>
    <dbReference type="NCBI Taxonomy" id="3915"/>
    <lineage>
        <taxon>Eukaryota</taxon>
        <taxon>Viridiplantae</taxon>
        <taxon>Streptophyta</taxon>
        <taxon>Embryophyta</taxon>
        <taxon>Tracheophyta</taxon>
        <taxon>Spermatophyta</taxon>
        <taxon>Magnoliopsida</taxon>
        <taxon>eudicotyledons</taxon>
        <taxon>Gunneridae</taxon>
        <taxon>Pentapetalae</taxon>
        <taxon>rosids</taxon>
        <taxon>fabids</taxon>
        <taxon>Fabales</taxon>
        <taxon>Fabaceae</taxon>
        <taxon>Papilionoideae</taxon>
        <taxon>50 kb inversion clade</taxon>
        <taxon>NPAAA clade</taxon>
        <taxon>indigoferoid/millettioid clade</taxon>
        <taxon>Phaseoleae</taxon>
        <taxon>Vigna</taxon>
    </lineage>
</organism>
<accession>A0AAQ3N5D3</accession>
<dbReference type="EMBL" id="CP144694">
    <property type="protein sequence ID" value="WVZ03005.1"/>
    <property type="molecule type" value="Genomic_DNA"/>
</dbReference>
<dbReference type="GO" id="GO:0046872">
    <property type="term" value="F:metal ion binding"/>
    <property type="evidence" value="ECO:0007669"/>
    <property type="project" value="UniProtKB-KW"/>
</dbReference>
<feature type="region of interest" description="Disordered" evidence="3">
    <location>
        <begin position="629"/>
        <end position="649"/>
    </location>
</feature>
<dbReference type="Pfam" id="PF07727">
    <property type="entry name" value="RVT_2"/>
    <property type="match status" value="2"/>
</dbReference>
<feature type="compositionally biased region" description="Basic and acidic residues" evidence="3">
    <location>
        <begin position="177"/>
        <end position="194"/>
    </location>
</feature>
<dbReference type="InterPro" id="IPR039537">
    <property type="entry name" value="Retrotran_Ty1/copia-like"/>
</dbReference>
<dbReference type="PANTHER" id="PTHR42648">
    <property type="entry name" value="TRANSPOSASE, PUTATIVE-RELATED"/>
    <property type="match status" value="1"/>
</dbReference>
<feature type="domain" description="Integrase catalytic" evidence="4">
    <location>
        <begin position="427"/>
        <end position="544"/>
    </location>
</feature>
<keyword evidence="2" id="KW-0378">Hydrolase</keyword>
<keyword evidence="6" id="KW-1185">Reference proteome</keyword>
<dbReference type="GO" id="GO:0016787">
    <property type="term" value="F:hydrolase activity"/>
    <property type="evidence" value="ECO:0007669"/>
    <property type="project" value="UniProtKB-KW"/>
</dbReference>
<reference evidence="5 6" key="1">
    <citation type="journal article" date="2023" name="Life. Sci Alliance">
        <title>Evolutionary insights into 3D genome organization and epigenetic landscape of Vigna mungo.</title>
        <authorList>
            <person name="Junaid A."/>
            <person name="Singh B."/>
            <person name="Bhatia S."/>
        </authorList>
    </citation>
    <scope>NUCLEOTIDE SEQUENCE [LARGE SCALE GENOMIC DNA]</scope>
    <source>
        <strain evidence="5">Urdbean</strain>
    </source>
</reference>
<dbReference type="Proteomes" id="UP001374535">
    <property type="component" value="Chromosome 7"/>
</dbReference>
<evidence type="ECO:0000313" key="6">
    <source>
        <dbReference type="Proteomes" id="UP001374535"/>
    </source>
</evidence>
<dbReference type="AlphaFoldDB" id="A0AAQ3N5D3"/>